<organism evidence="1 2">
    <name type="scientific">Peptostreptococcus anaerobius</name>
    <dbReference type="NCBI Taxonomy" id="1261"/>
    <lineage>
        <taxon>Bacteria</taxon>
        <taxon>Bacillati</taxon>
        <taxon>Bacillota</taxon>
        <taxon>Clostridia</taxon>
        <taxon>Peptostreptococcales</taxon>
        <taxon>Peptostreptococcaceae</taxon>
        <taxon>Peptostreptococcus</taxon>
    </lineage>
</organism>
<dbReference type="Proteomes" id="UP000255101">
    <property type="component" value="Unassembled WGS sequence"/>
</dbReference>
<evidence type="ECO:0000313" key="1">
    <source>
        <dbReference type="EMBL" id="SUB62002.1"/>
    </source>
</evidence>
<protein>
    <submittedName>
        <fullName evidence="1">Uncharacterized protein</fullName>
    </submittedName>
</protein>
<reference evidence="1 2" key="1">
    <citation type="submission" date="2018-06" db="EMBL/GenBank/DDBJ databases">
        <authorList>
            <consortium name="Pathogen Informatics"/>
            <person name="Doyle S."/>
        </authorList>
    </citation>
    <scope>NUCLEOTIDE SEQUENCE [LARGE SCALE GENOMIC DNA]</scope>
    <source>
        <strain evidence="1 2">NCTC11460</strain>
    </source>
</reference>
<dbReference type="RefSeq" id="WP_002845847.1">
    <property type="nucleotide sequence ID" value="NZ_CP096607.1"/>
</dbReference>
<accession>A0A379CHS6</accession>
<evidence type="ECO:0000313" key="2">
    <source>
        <dbReference type="Proteomes" id="UP000255101"/>
    </source>
</evidence>
<dbReference type="AlphaFoldDB" id="A0A379CHS6"/>
<sequence length="359" mass="41956">MKKKISGIAFLIITLISFLLVNMKNELFTKDYYIGIVTVQGDSKPEITFFNKSLAKIGNLHLDAKDFLRIFNYNKIEQDDKSFYFVQDSSIFSNNNDLLKVNKNNFKQTKIKINNYPSYFHVGKNNIYSVEILLGKSNLGIYNKEKNTATSNEKINTTLSPSIFEYKSDLYYYKNDTNKVTLYNHMKKKDELSIEGINEVLCTNLSNDTAYILGKYTEDDEKGQIREYIITKYNLKTKEKSNIVIPNKDYRYVFADLILVNDKIILFEDINLVAFKNKKDVMYIDMNKEEVNSISLDYYPQSIGLDKVNNIIFISKNSISIYDKDFKLIKHKKINIIKEEDYERKFNSHVFIGGINEKN</sequence>
<name>A0A379CHS6_9FIRM</name>
<dbReference type="EMBL" id="UGTB01000004">
    <property type="protein sequence ID" value="SUB62002.1"/>
    <property type="molecule type" value="Genomic_DNA"/>
</dbReference>
<proteinExistence type="predicted"/>
<gene>
    <name evidence="1" type="ORF">NCTC11460_01998</name>
</gene>